<comment type="caution">
    <text evidence="1">The sequence shown here is derived from an EMBL/GenBank/DDBJ whole genome shotgun (WGS) entry which is preliminary data.</text>
</comment>
<organism evidence="1 2">
    <name type="scientific">Ilyodon furcidens</name>
    <name type="common">goldbreast splitfin</name>
    <dbReference type="NCBI Taxonomy" id="33524"/>
    <lineage>
        <taxon>Eukaryota</taxon>
        <taxon>Metazoa</taxon>
        <taxon>Chordata</taxon>
        <taxon>Craniata</taxon>
        <taxon>Vertebrata</taxon>
        <taxon>Euteleostomi</taxon>
        <taxon>Actinopterygii</taxon>
        <taxon>Neopterygii</taxon>
        <taxon>Teleostei</taxon>
        <taxon>Neoteleostei</taxon>
        <taxon>Acanthomorphata</taxon>
        <taxon>Ovalentaria</taxon>
        <taxon>Atherinomorphae</taxon>
        <taxon>Cyprinodontiformes</taxon>
        <taxon>Goodeidae</taxon>
        <taxon>Ilyodon</taxon>
    </lineage>
</organism>
<proteinExistence type="predicted"/>
<sequence>MLPALRRLTVLPLWFQAQAPLKNLPDHAFTAKTSSSDPQVKFQLADSEFPTTSFYRANPVHPPMSGTSGLCPKGKHLI</sequence>
<evidence type="ECO:0000313" key="1">
    <source>
        <dbReference type="EMBL" id="MEQ2245563.1"/>
    </source>
</evidence>
<dbReference type="Proteomes" id="UP001482620">
    <property type="component" value="Unassembled WGS sequence"/>
</dbReference>
<accession>A0ABV0UN26</accession>
<evidence type="ECO:0000313" key="2">
    <source>
        <dbReference type="Proteomes" id="UP001482620"/>
    </source>
</evidence>
<keyword evidence="2" id="KW-1185">Reference proteome</keyword>
<name>A0ABV0UN26_9TELE</name>
<dbReference type="EMBL" id="JAHRIQ010073637">
    <property type="protein sequence ID" value="MEQ2245563.1"/>
    <property type="molecule type" value="Genomic_DNA"/>
</dbReference>
<gene>
    <name evidence="1" type="ORF">ILYODFUR_029214</name>
</gene>
<reference evidence="1 2" key="1">
    <citation type="submission" date="2021-06" db="EMBL/GenBank/DDBJ databases">
        <authorList>
            <person name="Palmer J.M."/>
        </authorList>
    </citation>
    <scope>NUCLEOTIDE SEQUENCE [LARGE SCALE GENOMIC DNA]</scope>
    <source>
        <strain evidence="2">if_2019</strain>
        <tissue evidence="1">Muscle</tissue>
    </source>
</reference>
<protein>
    <submittedName>
        <fullName evidence="1">Uncharacterized protein</fullName>
    </submittedName>
</protein>